<dbReference type="GO" id="GO:0006313">
    <property type="term" value="P:DNA transposition"/>
    <property type="evidence" value="ECO:0007669"/>
    <property type="project" value="UniProtKB-UniRule"/>
</dbReference>
<sequence length="226" mass="25771">MRLAQRNGYRDRDWETRAGTVELRIPKLRKGSYFPSFLEPRRMAEKALTAVIQEAYIQGISTRSVDDLVKAMGMSGISKSQVSRLCEEIDVKVKAFLDRLIEGDWPYIWIDATYLKVRRGGRIVSVAVIIAVGVNSDGRREVLGMEVGTSEAEPIWTEFLRRLTRRGLRGVKLVVAMKAETTRRPLLPACARTFLMKWTRGLLKKCYVSDSIEQSLILWSLHDARP</sequence>
<comment type="function">
    <text evidence="1 6">Required for the transposition of the insertion element.</text>
</comment>
<name>A0A249PKC0_9HYPH</name>
<keyword evidence="6" id="KW-0814">Transposable element</keyword>
<dbReference type="KEGG" id="esj:SJ05684_b54080"/>
<comment type="similarity">
    <text evidence="2 6">Belongs to the transposase mutator family.</text>
</comment>
<evidence type="ECO:0000256" key="4">
    <source>
        <dbReference type="ARBA" id="ARBA00023125"/>
    </source>
</evidence>
<dbReference type="EMBL" id="CP023068">
    <property type="protein sequence ID" value="ASY66390.1"/>
    <property type="molecule type" value="Genomic_DNA"/>
</dbReference>
<dbReference type="eggNOG" id="COG3328">
    <property type="taxonomic scope" value="Bacteria"/>
</dbReference>
<dbReference type="Proteomes" id="UP000217211">
    <property type="component" value="Plasmid pSJ05684b"/>
</dbReference>
<dbReference type="AlphaFoldDB" id="A0A249PKC0"/>
<dbReference type="GO" id="GO:0004803">
    <property type="term" value="F:transposase activity"/>
    <property type="evidence" value="ECO:0007669"/>
    <property type="project" value="UniProtKB-UniRule"/>
</dbReference>
<organism evidence="7 8">
    <name type="scientific">Sinorhizobium sojae CCBAU 05684</name>
    <dbReference type="NCBI Taxonomy" id="716928"/>
    <lineage>
        <taxon>Bacteria</taxon>
        <taxon>Pseudomonadati</taxon>
        <taxon>Pseudomonadota</taxon>
        <taxon>Alphaproteobacteria</taxon>
        <taxon>Hyphomicrobiales</taxon>
        <taxon>Rhizobiaceae</taxon>
        <taxon>Sinorhizobium/Ensifer group</taxon>
        <taxon>Sinorhizobium</taxon>
    </lineage>
</organism>
<geneLocation type="plasmid" evidence="8">
    <name>psj05684b</name>
</geneLocation>
<evidence type="ECO:0000256" key="5">
    <source>
        <dbReference type="ARBA" id="ARBA00023172"/>
    </source>
</evidence>
<dbReference type="GO" id="GO:0003677">
    <property type="term" value="F:DNA binding"/>
    <property type="evidence" value="ECO:0007669"/>
    <property type="project" value="UniProtKB-UniRule"/>
</dbReference>
<keyword evidence="5 6" id="KW-0233">DNA recombination</keyword>
<evidence type="ECO:0000256" key="2">
    <source>
        <dbReference type="ARBA" id="ARBA00010961"/>
    </source>
</evidence>
<dbReference type="PANTHER" id="PTHR33217:SF7">
    <property type="entry name" value="TRANSPOSASE FOR INSERTION SEQUENCE ELEMENT IS1081"/>
    <property type="match status" value="1"/>
</dbReference>
<gene>
    <name evidence="7" type="ORF">SJ05684_b54080</name>
</gene>
<keyword evidence="3 6" id="KW-0815">Transposition</keyword>
<accession>A0A249PKC0</accession>
<protein>
    <recommendedName>
        <fullName evidence="6">Mutator family transposase</fullName>
    </recommendedName>
</protein>
<proteinExistence type="inferred from homology"/>
<evidence type="ECO:0000256" key="6">
    <source>
        <dbReference type="RuleBase" id="RU365089"/>
    </source>
</evidence>
<dbReference type="Pfam" id="PF00872">
    <property type="entry name" value="Transposase_mut"/>
    <property type="match status" value="1"/>
</dbReference>
<dbReference type="InterPro" id="IPR001207">
    <property type="entry name" value="Transposase_mutator"/>
</dbReference>
<reference evidence="7 8" key="1">
    <citation type="submission" date="2017-08" db="EMBL/GenBank/DDBJ databases">
        <title>Multipartite genome sequences of Sinorhizobium species nodulating soybeans.</title>
        <authorList>
            <person name="Tian C.F."/>
        </authorList>
    </citation>
    <scope>NUCLEOTIDE SEQUENCE [LARGE SCALE GENOMIC DNA]</scope>
    <source>
        <strain evidence="7 8">CCBAU 05684</strain>
        <plasmid evidence="8">psj05684b</plasmid>
    </source>
</reference>
<evidence type="ECO:0000313" key="8">
    <source>
        <dbReference type="Proteomes" id="UP000217211"/>
    </source>
</evidence>
<keyword evidence="4 6" id="KW-0238">DNA-binding</keyword>
<evidence type="ECO:0000256" key="1">
    <source>
        <dbReference type="ARBA" id="ARBA00002190"/>
    </source>
</evidence>
<evidence type="ECO:0000313" key="7">
    <source>
        <dbReference type="EMBL" id="ASY66390.1"/>
    </source>
</evidence>
<keyword evidence="8" id="KW-1185">Reference proteome</keyword>
<evidence type="ECO:0000256" key="3">
    <source>
        <dbReference type="ARBA" id="ARBA00022578"/>
    </source>
</evidence>
<dbReference type="PANTHER" id="PTHR33217">
    <property type="entry name" value="TRANSPOSASE FOR INSERTION SEQUENCE ELEMENT IS1081"/>
    <property type="match status" value="1"/>
</dbReference>
<keyword evidence="7" id="KW-0614">Plasmid</keyword>